<dbReference type="InterPro" id="IPR029044">
    <property type="entry name" value="Nucleotide-diphossugar_trans"/>
</dbReference>
<evidence type="ECO:0000256" key="1">
    <source>
        <dbReference type="ARBA" id="ARBA00004429"/>
    </source>
</evidence>
<proteinExistence type="inferred from homology"/>
<dbReference type="AlphaFoldDB" id="A0A6M4GZ27"/>
<comment type="pathway">
    <text evidence="2 12">Glycan metabolism; osmoregulated periplasmic glucan (OPG) biosynthesis.</text>
</comment>
<keyword evidence="15" id="KW-1185">Reference proteome</keyword>
<reference evidence="14 15" key="1">
    <citation type="submission" date="2020-04" db="EMBL/GenBank/DDBJ databases">
        <title>Usitatibacter rugosus gen. nov., sp. nov. and Usitatibacter palustris sp. nov., novel members of Usitatibacteraceae fam. nov. within the order Nitrosomonadales isolated from soil.</title>
        <authorList>
            <person name="Huber K.J."/>
            <person name="Neumann-Schaal M."/>
            <person name="Geppert A."/>
            <person name="Luckner M."/>
            <person name="Wanner G."/>
            <person name="Overmann J."/>
        </authorList>
    </citation>
    <scope>NUCLEOTIDE SEQUENCE [LARGE SCALE GENOMIC DNA]</scope>
    <source>
        <strain evidence="14 15">0125_3</strain>
    </source>
</reference>
<dbReference type="UniPathway" id="UPA00637"/>
<name>A0A6M4GZ27_9PROT</name>
<dbReference type="GO" id="GO:0005886">
    <property type="term" value="C:plasma membrane"/>
    <property type="evidence" value="ECO:0007669"/>
    <property type="project" value="UniProtKB-SubCell"/>
</dbReference>
<gene>
    <name evidence="12 14" type="primary">opgH</name>
    <name evidence="14" type="ORF">DSM104443_03357</name>
</gene>
<dbReference type="Gene3D" id="3.90.550.10">
    <property type="entry name" value="Spore Coat Polysaccharide Biosynthesis Protein SpsA, Chain A"/>
    <property type="match status" value="1"/>
</dbReference>
<protein>
    <recommendedName>
        <fullName evidence="4 12">Glucans biosynthesis glucosyltransferase H</fullName>
        <ecNumber evidence="12">2.4.1.-</ecNumber>
    </recommendedName>
</protein>
<feature type="transmembrane region" description="Helical" evidence="12">
    <location>
        <begin position="173"/>
        <end position="199"/>
    </location>
</feature>
<evidence type="ECO:0000256" key="6">
    <source>
        <dbReference type="ARBA" id="ARBA00022519"/>
    </source>
</evidence>
<keyword evidence="7 12" id="KW-0328">Glycosyltransferase</keyword>
<dbReference type="InterPro" id="IPR023725">
    <property type="entry name" value="Glucans_biosynth_gluTrFase_H"/>
</dbReference>
<comment type="function">
    <text evidence="12">Involved in the biosynthesis of osmoregulated periplasmic glucans (OPGs).</text>
</comment>
<sequence>MSDVSDVVEAYLERLPLDDPRRAQLRAAADSALDAQGGMAALHAALAGRDKPSEHPAFDSVAARLALALNGEANLRPALAATDVQGHPRLVTTPPFNRSSMAPRRWLRNPFSRTPQPGEGPFRPRVGRATWGMTAAMRRALLLVLVIGQTVIATMAMTEILPYKGTRPLEIAILVVFAILFAWISSGFWTALAGFFLLLRGTDGHAIDQRGELPELGDDARTAIVMPICNEDVGRVFGGLQATCESLVRTGRAKHFDVFVLSDTGDPDTRVAELDAWLDLRRTLGEDVRVYYRWRQHHIKRKSGNVADFCRRWGRDYRYMVVMDADSVMTGGCLVRLAQLMEANPGAGIIQTAPRAFGRETLFARIQQFATAAYAPLFTAGLHFWQLGESHYWGHNAILRVEPFMQHCALGRLPGSGALSGEILSHDFVEAALMRRAGWGVWIAYDLLGSYEEVPPNLIDELNRDRRWCLGNLMNFRLFRLEGLHPAHRAVFLIGVMSYISAPLWFLALVLGTGLLAQHTLTVPPYFTQEWQLFPRWPEWHPEWAMALFGSTALVLFLPKVLATVLIWLRGARAFGRGLRLAISVVIETVFSALFAPIRMLFHTQFVVAGLMGITVRWKSPPRADSQTPWTQAIVRHGVHTLIGIAWTALVWWLDPRVLPWVLPVAGALVLSIPLSVLSSRVDLGRVTREAGLFVTPEEILPPEEIRRTKELDQGSKIPPSLEDAVSDPALNALATALGTPRAQNPARVELIEKVRRGGLVALDRDERTRLLNDPIALSELHLEAWLAP</sequence>
<dbReference type="InterPro" id="IPR050321">
    <property type="entry name" value="Glycosyltr_2/OpgH_subfam"/>
</dbReference>
<dbReference type="KEGG" id="uru:DSM104443_03357"/>
<dbReference type="Proteomes" id="UP000501534">
    <property type="component" value="Chromosome"/>
</dbReference>
<dbReference type="RefSeq" id="WP_171094338.1">
    <property type="nucleotide sequence ID" value="NZ_CP053069.1"/>
</dbReference>
<keyword evidence="6" id="KW-0997">Cell inner membrane</keyword>
<dbReference type="EMBL" id="CP053069">
    <property type="protein sequence ID" value="QJR12272.1"/>
    <property type="molecule type" value="Genomic_DNA"/>
</dbReference>
<dbReference type="EC" id="2.4.1.-" evidence="12"/>
<keyword evidence="11 12" id="KW-0472">Membrane</keyword>
<evidence type="ECO:0000256" key="8">
    <source>
        <dbReference type="ARBA" id="ARBA00022679"/>
    </source>
</evidence>
<evidence type="ECO:0000313" key="15">
    <source>
        <dbReference type="Proteomes" id="UP000501534"/>
    </source>
</evidence>
<evidence type="ECO:0000256" key="9">
    <source>
        <dbReference type="ARBA" id="ARBA00022692"/>
    </source>
</evidence>
<evidence type="ECO:0000313" key="14">
    <source>
        <dbReference type="EMBL" id="QJR12272.1"/>
    </source>
</evidence>
<evidence type="ECO:0000256" key="11">
    <source>
        <dbReference type="ARBA" id="ARBA00023136"/>
    </source>
</evidence>
<evidence type="ECO:0000256" key="10">
    <source>
        <dbReference type="ARBA" id="ARBA00022989"/>
    </source>
</evidence>
<dbReference type="NCBIfam" id="NF003962">
    <property type="entry name" value="PRK05454.2-5"/>
    <property type="match status" value="1"/>
</dbReference>
<dbReference type="InterPro" id="IPR001173">
    <property type="entry name" value="Glyco_trans_2-like"/>
</dbReference>
<feature type="domain" description="Glycosyltransferase 2-like" evidence="13">
    <location>
        <begin position="321"/>
        <end position="513"/>
    </location>
</feature>
<evidence type="ECO:0000256" key="7">
    <source>
        <dbReference type="ARBA" id="ARBA00022676"/>
    </source>
</evidence>
<dbReference type="CDD" id="cd04191">
    <property type="entry name" value="Glucan_BSP_MdoH"/>
    <property type="match status" value="1"/>
</dbReference>
<dbReference type="GO" id="GO:0016758">
    <property type="term" value="F:hexosyltransferase activity"/>
    <property type="evidence" value="ECO:0007669"/>
    <property type="project" value="UniProtKB-UniRule"/>
</dbReference>
<evidence type="ECO:0000256" key="2">
    <source>
        <dbReference type="ARBA" id="ARBA00005001"/>
    </source>
</evidence>
<dbReference type="HAMAP" id="MF_01072">
    <property type="entry name" value="MdoH_OpgH"/>
    <property type="match status" value="1"/>
</dbReference>
<keyword evidence="5 12" id="KW-1003">Cell membrane</keyword>
<feature type="transmembrane region" description="Helical" evidence="12">
    <location>
        <begin position="581"/>
        <end position="602"/>
    </location>
</feature>
<keyword evidence="8 12" id="KW-0808">Transferase</keyword>
<evidence type="ECO:0000256" key="4">
    <source>
        <dbReference type="ARBA" id="ARBA00020585"/>
    </source>
</evidence>
<evidence type="ECO:0000256" key="5">
    <source>
        <dbReference type="ARBA" id="ARBA00022475"/>
    </source>
</evidence>
<feature type="transmembrane region" description="Helical" evidence="12">
    <location>
        <begin position="658"/>
        <end position="679"/>
    </location>
</feature>
<dbReference type="GO" id="GO:0009250">
    <property type="term" value="P:glucan biosynthetic process"/>
    <property type="evidence" value="ECO:0007669"/>
    <property type="project" value="UniProtKB-UniRule"/>
</dbReference>
<evidence type="ECO:0000256" key="12">
    <source>
        <dbReference type="HAMAP-Rule" id="MF_01072"/>
    </source>
</evidence>
<feature type="transmembrane region" description="Helical" evidence="12">
    <location>
        <begin position="544"/>
        <end position="569"/>
    </location>
</feature>
<keyword evidence="9 12" id="KW-0812">Transmembrane</keyword>
<feature type="transmembrane region" description="Helical" evidence="12">
    <location>
        <begin position="140"/>
        <end position="161"/>
    </location>
</feature>
<dbReference type="PANTHER" id="PTHR43867">
    <property type="entry name" value="CELLULOSE SYNTHASE CATALYTIC SUBUNIT A [UDP-FORMING]"/>
    <property type="match status" value="1"/>
</dbReference>
<dbReference type="NCBIfam" id="NF003958">
    <property type="entry name" value="PRK05454.2-1"/>
    <property type="match status" value="1"/>
</dbReference>
<dbReference type="PANTHER" id="PTHR43867:SF5">
    <property type="entry name" value="GLUCANS BIOSYNTHESIS GLUCOSYLTRANSFERASE H"/>
    <property type="match status" value="1"/>
</dbReference>
<keyword evidence="10 12" id="KW-1133">Transmembrane helix</keyword>
<accession>A0A6M4GZ27</accession>
<organism evidence="14 15">
    <name type="scientific">Usitatibacter rugosus</name>
    <dbReference type="NCBI Taxonomy" id="2732067"/>
    <lineage>
        <taxon>Bacteria</taxon>
        <taxon>Pseudomonadati</taxon>
        <taxon>Pseudomonadota</taxon>
        <taxon>Betaproteobacteria</taxon>
        <taxon>Nitrosomonadales</taxon>
        <taxon>Usitatibacteraceae</taxon>
        <taxon>Usitatibacter</taxon>
    </lineage>
</organism>
<comment type="subcellular location">
    <subcellularLocation>
        <location evidence="1">Cell inner membrane</location>
        <topology evidence="1">Multi-pass membrane protein</topology>
    </subcellularLocation>
    <subcellularLocation>
        <location evidence="12">Cell membrane</location>
        <topology evidence="12">Multi-pass membrane protein</topology>
    </subcellularLocation>
</comment>
<evidence type="ECO:0000256" key="3">
    <source>
        <dbReference type="ARBA" id="ARBA00009337"/>
    </source>
</evidence>
<dbReference type="NCBIfam" id="NF003955">
    <property type="entry name" value="PRK05454.1-1"/>
    <property type="match status" value="1"/>
</dbReference>
<dbReference type="SUPFAM" id="SSF53448">
    <property type="entry name" value="Nucleotide-diphospho-sugar transferases"/>
    <property type="match status" value="1"/>
</dbReference>
<dbReference type="Pfam" id="PF13632">
    <property type="entry name" value="Glyco_trans_2_3"/>
    <property type="match status" value="1"/>
</dbReference>
<feature type="transmembrane region" description="Helical" evidence="12">
    <location>
        <begin position="490"/>
        <end position="517"/>
    </location>
</feature>
<evidence type="ECO:0000259" key="13">
    <source>
        <dbReference type="Pfam" id="PF13632"/>
    </source>
</evidence>
<comment type="similarity">
    <text evidence="3 12">Belongs to the glycosyltransferase 2 family. OpgH subfamily.</text>
</comment>